<protein>
    <submittedName>
        <fullName evidence="1">Uncharacterized protein</fullName>
    </submittedName>
</protein>
<reference evidence="1" key="1">
    <citation type="submission" date="2018-02" db="EMBL/GenBank/DDBJ databases">
        <title>Rhizophora mucronata_Transcriptome.</title>
        <authorList>
            <person name="Meera S.P."/>
            <person name="Sreeshan A."/>
            <person name="Augustine A."/>
        </authorList>
    </citation>
    <scope>NUCLEOTIDE SEQUENCE</scope>
    <source>
        <tissue evidence="1">Leaf</tissue>
    </source>
</reference>
<dbReference type="AlphaFoldDB" id="A0A2P2JUM5"/>
<accession>A0A2P2JUM5</accession>
<evidence type="ECO:0000313" key="1">
    <source>
        <dbReference type="EMBL" id="MBW97162.1"/>
    </source>
</evidence>
<name>A0A2P2JUM5_RHIMU</name>
<sequence length="18" mass="2154">MDLENELCERSKILSLFN</sequence>
<dbReference type="EMBL" id="GGEC01016679">
    <property type="protein sequence ID" value="MBW97162.1"/>
    <property type="molecule type" value="Transcribed_RNA"/>
</dbReference>
<organism evidence="1">
    <name type="scientific">Rhizophora mucronata</name>
    <name type="common">Asiatic mangrove</name>
    <dbReference type="NCBI Taxonomy" id="61149"/>
    <lineage>
        <taxon>Eukaryota</taxon>
        <taxon>Viridiplantae</taxon>
        <taxon>Streptophyta</taxon>
        <taxon>Embryophyta</taxon>
        <taxon>Tracheophyta</taxon>
        <taxon>Spermatophyta</taxon>
        <taxon>Magnoliopsida</taxon>
        <taxon>eudicotyledons</taxon>
        <taxon>Gunneridae</taxon>
        <taxon>Pentapetalae</taxon>
        <taxon>rosids</taxon>
        <taxon>fabids</taxon>
        <taxon>Malpighiales</taxon>
        <taxon>Rhizophoraceae</taxon>
        <taxon>Rhizophora</taxon>
    </lineage>
</organism>
<proteinExistence type="predicted"/>